<evidence type="ECO:0000256" key="5">
    <source>
        <dbReference type="ARBA" id="ARBA00022741"/>
    </source>
</evidence>
<reference evidence="12" key="1">
    <citation type="submission" date="2020-02" db="EMBL/GenBank/DDBJ databases">
        <authorList>
            <person name="Meier V. D."/>
        </authorList>
    </citation>
    <scope>NUCLEOTIDE SEQUENCE</scope>
    <source>
        <strain evidence="12">AVDCRST_MAG26</strain>
    </source>
</reference>
<dbReference type="Pfam" id="PF07730">
    <property type="entry name" value="HisKA_3"/>
    <property type="match status" value="1"/>
</dbReference>
<comment type="catalytic activity">
    <reaction evidence="1">
        <text>ATP + protein L-histidine = ADP + protein N-phospho-L-histidine.</text>
        <dbReference type="EC" id="2.7.13.3"/>
    </reaction>
</comment>
<keyword evidence="6" id="KW-0418">Kinase</keyword>
<dbReference type="GO" id="GO:0046983">
    <property type="term" value="F:protein dimerization activity"/>
    <property type="evidence" value="ECO:0007669"/>
    <property type="project" value="InterPro"/>
</dbReference>
<keyword evidence="3" id="KW-0597">Phosphoprotein</keyword>
<evidence type="ECO:0000256" key="1">
    <source>
        <dbReference type="ARBA" id="ARBA00000085"/>
    </source>
</evidence>
<dbReference type="PANTHER" id="PTHR24421">
    <property type="entry name" value="NITRATE/NITRITE SENSOR PROTEIN NARX-RELATED"/>
    <property type="match status" value="1"/>
</dbReference>
<evidence type="ECO:0000256" key="9">
    <source>
        <dbReference type="SAM" id="Phobius"/>
    </source>
</evidence>
<dbReference type="InterPro" id="IPR011712">
    <property type="entry name" value="Sig_transdc_His_kin_sub3_dim/P"/>
</dbReference>
<dbReference type="PROSITE" id="PS50106">
    <property type="entry name" value="PDZ"/>
    <property type="match status" value="1"/>
</dbReference>
<dbReference type="GO" id="GO:0016020">
    <property type="term" value="C:membrane"/>
    <property type="evidence" value="ECO:0007669"/>
    <property type="project" value="InterPro"/>
</dbReference>
<gene>
    <name evidence="12" type="ORF">AVDCRST_MAG26-4099</name>
</gene>
<keyword evidence="8" id="KW-0902">Two-component regulatory system</keyword>
<feature type="transmembrane region" description="Helical" evidence="9">
    <location>
        <begin position="40"/>
        <end position="61"/>
    </location>
</feature>
<dbReference type="Gene3D" id="1.20.5.1930">
    <property type="match status" value="1"/>
</dbReference>
<evidence type="ECO:0000256" key="7">
    <source>
        <dbReference type="ARBA" id="ARBA00022840"/>
    </source>
</evidence>
<dbReference type="EC" id="2.7.13.3" evidence="2"/>
<feature type="transmembrane region" description="Helical" evidence="9">
    <location>
        <begin position="405"/>
        <end position="430"/>
    </location>
</feature>
<dbReference type="InterPro" id="IPR036034">
    <property type="entry name" value="PDZ_sf"/>
</dbReference>
<feature type="domain" description="Histidine kinase" evidence="11">
    <location>
        <begin position="633"/>
        <end position="833"/>
    </location>
</feature>
<dbReference type="SUPFAM" id="SSF55874">
    <property type="entry name" value="ATPase domain of HSP90 chaperone/DNA topoisomerase II/histidine kinase"/>
    <property type="match status" value="1"/>
</dbReference>
<evidence type="ECO:0000259" key="10">
    <source>
        <dbReference type="PROSITE" id="PS50106"/>
    </source>
</evidence>
<protein>
    <recommendedName>
        <fullName evidence="2">histidine kinase</fullName>
        <ecNumber evidence="2">2.7.13.3</ecNumber>
    </recommendedName>
</protein>
<dbReference type="SMART" id="SM00228">
    <property type="entry name" value="PDZ"/>
    <property type="match status" value="1"/>
</dbReference>
<evidence type="ECO:0000256" key="8">
    <source>
        <dbReference type="ARBA" id="ARBA00023012"/>
    </source>
</evidence>
<dbReference type="GO" id="GO:0000155">
    <property type="term" value="F:phosphorelay sensor kinase activity"/>
    <property type="evidence" value="ECO:0007669"/>
    <property type="project" value="InterPro"/>
</dbReference>
<dbReference type="Pfam" id="PF01590">
    <property type="entry name" value="GAF"/>
    <property type="match status" value="1"/>
</dbReference>
<dbReference type="InterPro" id="IPR001478">
    <property type="entry name" value="PDZ"/>
</dbReference>
<dbReference type="SMART" id="SM00387">
    <property type="entry name" value="HATPase_c"/>
    <property type="match status" value="1"/>
</dbReference>
<feature type="transmembrane region" description="Helical" evidence="9">
    <location>
        <begin position="240"/>
        <end position="256"/>
    </location>
</feature>
<feature type="transmembrane region" description="Helical" evidence="9">
    <location>
        <begin position="175"/>
        <end position="198"/>
    </location>
</feature>
<feature type="transmembrane region" description="Helical" evidence="9">
    <location>
        <begin position="370"/>
        <end position="393"/>
    </location>
</feature>
<proteinExistence type="predicted"/>
<accession>A0A6J4JZD2</accession>
<dbReference type="PROSITE" id="PS50109">
    <property type="entry name" value="HIS_KIN"/>
    <property type="match status" value="1"/>
</dbReference>
<dbReference type="Gene3D" id="3.30.565.10">
    <property type="entry name" value="Histidine kinase-like ATPase, C-terminal domain"/>
    <property type="match status" value="1"/>
</dbReference>
<dbReference type="InterPro" id="IPR036890">
    <property type="entry name" value="HATPase_C_sf"/>
</dbReference>
<keyword evidence="9" id="KW-0472">Membrane</keyword>
<name>A0A6J4JZD2_9CHLR</name>
<evidence type="ECO:0000259" key="11">
    <source>
        <dbReference type="PROSITE" id="PS50109"/>
    </source>
</evidence>
<keyword evidence="9" id="KW-0812">Transmembrane</keyword>
<evidence type="ECO:0000256" key="4">
    <source>
        <dbReference type="ARBA" id="ARBA00022679"/>
    </source>
</evidence>
<dbReference type="CDD" id="cd16917">
    <property type="entry name" value="HATPase_UhpB-NarQ-NarX-like"/>
    <property type="match status" value="1"/>
</dbReference>
<dbReference type="SUPFAM" id="SSF50156">
    <property type="entry name" value="PDZ domain-like"/>
    <property type="match status" value="1"/>
</dbReference>
<dbReference type="InterPro" id="IPR050482">
    <property type="entry name" value="Sensor_HK_TwoCompSys"/>
</dbReference>
<feature type="transmembrane region" description="Helical" evidence="9">
    <location>
        <begin position="268"/>
        <end position="287"/>
    </location>
</feature>
<dbReference type="Pfam" id="PF02518">
    <property type="entry name" value="HATPase_c"/>
    <property type="match status" value="1"/>
</dbReference>
<dbReference type="InterPro" id="IPR029016">
    <property type="entry name" value="GAF-like_dom_sf"/>
</dbReference>
<feature type="transmembrane region" description="Helical" evidence="9">
    <location>
        <begin position="205"/>
        <end position="228"/>
    </location>
</feature>
<dbReference type="GO" id="GO:0005524">
    <property type="term" value="F:ATP binding"/>
    <property type="evidence" value="ECO:0007669"/>
    <property type="project" value="UniProtKB-KW"/>
</dbReference>
<dbReference type="InterPro" id="IPR005467">
    <property type="entry name" value="His_kinase_dom"/>
</dbReference>
<evidence type="ECO:0000256" key="6">
    <source>
        <dbReference type="ARBA" id="ARBA00022777"/>
    </source>
</evidence>
<feature type="transmembrane region" description="Helical" evidence="9">
    <location>
        <begin position="293"/>
        <end position="310"/>
    </location>
</feature>
<feature type="transmembrane region" description="Helical" evidence="9">
    <location>
        <begin position="436"/>
        <end position="457"/>
    </location>
</feature>
<dbReference type="SUPFAM" id="SSF55781">
    <property type="entry name" value="GAF domain-like"/>
    <property type="match status" value="1"/>
</dbReference>
<dbReference type="AlphaFoldDB" id="A0A6J4JZD2"/>
<feature type="transmembrane region" description="Helical" evidence="9">
    <location>
        <begin position="330"/>
        <end position="350"/>
    </location>
</feature>
<keyword evidence="7" id="KW-0067">ATP-binding</keyword>
<dbReference type="Gene3D" id="2.30.42.10">
    <property type="match status" value="1"/>
</dbReference>
<keyword evidence="9" id="KW-1133">Transmembrane helix</keyword>
<evidence type="ECO:0000313" key="12">
    <source>
        <dbReference type="EMBL" id="CAA9291174.1"/>
    </source>
</evidence>
<dbReference type="InterPro" id="IPR003018">
    <property type="entry name" value="GAF"/>
</dbReference>
<dbReference type="EMBL" id="CADCTK010000960">
    <property type="protein sequence ID" value="CAA9291174.1"/>
    <property type="molecule type" value="Genomic_DNA"/>
</dbReference>
<dbReference type="InterPro" id="IPR003594">
    <property type="entry name" value="HATPase_dom"/>
</dbReference>
<organism evidence="12">
    <name type="scientific">uncultured Chloroflexia bacterium</name>
    <dbReference type="NCBI Taxonomy" id="1672391"/>
    <lineage>
        <taxon>Bacteria</taxon>
        <taxon>Bacillati</taxon>
        <taxon>Chloroflexota</taxon>
        <taxon>Chloroflexia</taxon>
        <taxon>environmental samples</taxon>
    </lineage>
</organism>
<dbReference type="PANTHER" id="PTHR24421:SF10">
    <property type="entry name" value="NITRATE_NITRITE SENSOR PROTEIN NARQ"/>
    <property type="match status" value="1"/>
</dbReference>
<evidence type="ECO:0000256" key="3">
    <source>
        <dbReference type="ARBA" id="ARBA00022553"/>
    </source>
</evidence>
<evidence type="ECO:0000256" key="2">
    <source>
        <dbReference type="ARBA" id="ARBA00012438"/>
    </source>
</evidence>
<dbReference type="Pfam" id="PF13180">
    <property type="entry name" value="PDZ_2"/>
    <property type="match status" value="1"/>
</dbReference>
<feature type="domain" description="PDZ" evidence="10">
    <location>
        <begin position="65"/>
        <end position="131"/>
    </location>
</feature>
<sequence length="844" mass="90540">MRGGRAARGHAVKQDKVLLSGDTSIRPPRAAASFNGHHVLLARTVWVAAVLTASCLFLAGIPQRIHQIRWHTAGLLGVDISAREAGELVLLPKPGSAVARAGILAGDVLVAVDGHPVAKLSSSHAEAALRNGAIGAPVVVSVRTGNRPPRSYTLVRGGDELQWLAPLGLTPTTVAAFNVTVDSACALVVVVLAALIFWRRPHDVPALLLSAAIVVVFVGVAAPVLALVDRTLIDRRTLDGWFSLVLATFVLFCCLFPDGRWEPGWTRWMMACLSMWMLAAIFVPWLYPWRMPAPLYILTVSGCLTLGMYAQMARYGATMDINQRQQTRSVVVCGVLAALGVLLDIGYRAWLQQDAWLRQSTLISVVHDLGVYPISQLLRVALPIAIAIAIVRYHLFDIDLIVNRALIYAILSAAVIGGYVVVVGGLGLVFHGQGNLLITLVATGVVAVVFQPLRMVVQRAVNRMLYGERDEPYGVIARLSSRLEASVAAADVIPTVVETVAQALKLPYVAISLRMQGERVPTQESIEPTMSTDLAQFVVAAAYGRRDGLLARDLLVLPLAYRGDIVGELLLAPRGRGAPFTTRDLHLLNELARQAGLAAHAVMLVTALERSRLRIVAAREEARRRLGGDLHDGMGHRLAGLLRKVETVSNVLAHDHTAAETHLRELTHQLKLAIQEVRHLAHTLHPPELDLLGLVEALRERAANMTLSANGRVVVEADVPPGLPAAVETAAYYIVLEALTNVQRHAAARNCWIRLAAASQPPAVSGSLLASTRQVLAIHVCDDGRGLGDNAARATGLGLASMHERAAELGGTCTIEPRPEGGTCVTACLPLFNEPALLGATSRT</sequence>
<dbReference type="Gene3D" id="3.30.450.40">
    <property type="match status" value="1"/>
</dbReference>
<keyword evidence="5" id="KW-0547">Nucleotide-binding</keyword>
<keyword evidence="4" id="KW-0808">Transferase</keyword>